<protein>
    <submittedName>
        <fullName evidence="2">Uncharacterized protein</fullName>
    </submittedName>
</protein>
<comment type="caution">
    <text evidence="2">The sequence shown here is derived from an EMBL/GenBank/DDBJ whole genome shotgun (WGS) entry which is preliminary data.</text>
</comment>
<gene>
    <name evidence="2" type="ORF">QR680_010129</name>
</gene>
<evidence type="ECO:0000313" key="2">
    <source>
        <dbReference type="EMBL" id="KAK0427240.1"/>
    </source>
</evidence>
<feature type="transmembrane region" description="Helical" evidence="1">
    <location>
        <begin position="12"/>
        <end position="35"/>
    </location>
</feature>
<sequence>MYDFRKSAYLTNYLIASLLSAVTLVLNAVCFTKYWFRTHGDGSLKTIFTSIVWHMAFAFVTLVHSIYMILIFTDICPRVDCLVFISGNLVYSVETSIGICNIFNAYDRLLAMWCPIRYHQSYHVLIQRLLTCSTLVVSSGFALIFYLTARGAPIVVYAFASYVNLNVLFSLHFFDCSTSLVNIIVSFLFLREFRKFLKQMKTGRVVQPLGIAKIDQLIVYQVIADFLILIAPILTTTAVKYTLQLDWPSKIGPYPITLFTLYTAVCAMLFKFKLEIH</sequence>
<feature type="transmembrane region" description="Helical" evidence="1">
    <location>
        <begin position="217"/>
        <end position="239"/>
    </location>
</feature>
<dbReference type="EMBL" id="JAUCMV010000001">
    <property type="protein sequence ID" value="KAK0427240.1"/>
    <property type="molecule type" value="Genomic_DNA"/>
</dbReference>
<proteinExistence type="predicted"/>
<keyword evidence="1" id="KW-0812">Transmembrane</keyword>
<evidence type="ECO:0000256" key="1">
    <source>
        <dbReference type="SAM" id="Phobius"/>
    </source>
</evidence>
<keyword evidence="3" id="KW-1185">Reference proteome</keyword>
<feature type="transmembrane region" description="Helical" evidence="1">
    <location>
        <begin position="47"/>
        <end position="70"/>
    </location>
</feature>
<keyword evidence="1" id="KW-1133">Transmembrane helix</keyword>
<name>A0AA39IMV0_9BILA</name>
<reference evidence="2" key="1">
    <citation type="submission" date="2023-06" db="EMBL/GenBank/DDBJ databases">
        <title>Genomic analysis of the entomopathogenic nematode Steinernema hermaphroditum.</title>
        <authorList>
            <person name="Schwarz E.M."/>
            <person name="Heppert J.K."/>
            <person name="Baniya A."/>
            <person name="Schwartz H.T."/>
            <person name="Tan C.-H."/>
            <person name="Antoshechkin I."/>
            <person name="Sternberg P.W."/>
            <person name="Goodrich-Blair H."/>
            <person name="Dillman A.R."/>
        </authorList>
    </citation>
    <scope>NUCLEOTIDE SEQUENCE</scope>
    <source>
        <strain evidence="2">PS9179</strain>
        <tissue evidence="2">Whole animal</tissue>
    </source>
</reference>
<dbReference type="Proteomes" id="UP001175271">
    <property type="component" value="Unassembled WGS sequence"/>
</dbReference>
<feature type="transmembrane region" description="Helical" evidence="1">
    <location>
        <begin position="126"/>
        <end position="147"/>
    </location>
</feature>
<feature type="transmembrane region" description="Helical" evidence="1">
    <location>
        <begin position="251"/>
        <end position="270"/>
    </location>
</feature>
<keyword evidence="1" id="KW-0472">Membrane</keyword>
<organism evidence="2 3">
    <name type="scientific">Steinernema hermaphroditum</name>
    <dbReference type="NCBI Taxonomy" id="289476"/>
    <lineage>
        <taxon>Eukaryota</taxon>
        <taxon>Metazoa</taxon>
        <taxon>Ecdysozoa</taxon>
        <taxon>Nematoda</taxon>
        <taxon>Chromadorea</taxon>
        <taxon>Rhabditida</taxon>
        <taxon>Tylenchina</taxon>
        <taxon>Panagrolaimomorpha</taxon>
        <taxon>Strongyloidoidea</taxon>
        <taxon>Steinernematidae</taxon>
        <taxon>Steinernema</taxon>
    </lineage>
</organism>
<accession>A0AA39IMV0</accession>
<evidence type="ECO:0000313" key="3">
    <source>
        <dbReference type="Proteomes" id="UP001175271"/>
    </source>
</evidence>
<dbReference type="AlphaFoldDB" id="A0AA39IMV0"/>